<gene>
    <name evidence="2" type="ordered locus">ESA_02338</name>
</gene>
<keyword evidence="1" id="KW-1133">Transmembrane helix</keyword>
<dbReference type="AlphaFoldDB" id="A7MFZ5"/>
<name>A7MFZ5_CROS8</name>
<evidence type="ECO:0000313" key="3">
    <source>
        <dbReference type="Proteomes" id="UP000000260"/>
    </source>
</evidence>
<evidence type="ECO:0000256" key="1">
    <source>
        <dbReference type="SAM" id="Phobius"/>
    </source>
</evidence>
<dbReference type="HOGENOM" id="CLU_212604_0_0_6"/>
<accession>A7MFZ5</accession>
<keyword evidence="1" id="KW-0812">Transmembrane</keyword>
<keyword evidence="3" id="KW-1185">Reference proteome</keyword>
<dbReference type="Proteomes" id="UP000000260">
    <property type="component" value="Chromosome"/>
</dbReference>
<sequence length="61" mass="7324">MTNFLIEILATLIYMFVLFPMFIVLNLFFMILTVLVLPIKIPFVKNYIYKHILRNTTKIDK</sequence>
<dbReference type="EMBL" id="CP000783">
    <property type="protein sequence ID" value="ABU77587.1"/>
    <property type="molecule type" value="Genomic_DNA"/>
</dbReference>
<evidence type="ECO:0000313" key="2">
    <source>
        <dbReference type="EMBL" id="ABU77587.1"/>
    </source>
</evidence>
<protein>
    <submittedName>
        <fullName evidence="2">Uncharacterized protein</fullName>
    </submittedName>
</protein>
<keyword evidence="1" id="KW-0472">Membrane</keyword>
<proteinExistence type="predicted"/>
<organism evidence="2 3">
    <name type="scientific">Cronobacter sakazakii (strain ATCC BAA-894)</name>
    <name type="common">Enterobacter sakazakii</name>
    <dbReference type="NCBI Taxonomy" id="290339"/>
    <lineage>
        <taxon>Bacteria</taxon>
        <taxon>Pseudomonadati</taxon>
        <taxon>Pseudomonadota</taxon>
        <taxon>Gammaproteobacteria</taxon>
        <taxon>Enterobacterales</taxon>
        <taxon>Enterobacteriaceae</taxon>
        <taxon>Cronobacter</taxon>
    </lineage>
</organism>
<reference evidence="2 3" key="1">
    <citation type="journal article" date="2010" name="PLoS ONE">
        <title>Genome sequence of Cronobacter sakazakii BAA-894 and comparative genomic hybridization analysis with other Cronobacter species.</title>
        <authorList>
            <person name="Kucerova E."/>
            <person name="Clifton S.W."/>
            <person name="Xia X.Q."/>
            <person name="Long F."/>
            <person name="Porwollik S."/>
            <person name="Fulton L."/>
            <person name="Fronick C."/>
            <person name="Minx P."/>
            <person name="Kyung K."/>
            <person name="Warren W."/>
            <person name="Fulton R."/>
            <person name="Feng D."/>
            <person name="Wollam A."/>
            <person name="Shah N."/>
            <person name="Bhonagiri V."/>
            <person name="Nash W.E."/>
            <person name="Hallsworth-Pepin K."/>
            <person name="Wilson R.K."/>
            <person name="McClelland M."/>
            <person name="Forsythe S.J."/>
        </authorList>
    </citation>
    <scope>NUCLEOTIDE SEQUENCE [LARGE SCALE GENOMIC DNA]</scope>
    <source>
        <strain evidence="2 3">ATCC BAA-894</strain>
    </source>
</reference>
<dbReference type="KEGG" id="esa:ESA_02338"/>
<feature type="transmembrane region" description="Helical" evidence="1">
    <location>
        <begin position="12"/>
        <end position="37"/>
    </location>
</feature>